<dbReference type="Proteomes" id="UP001058626">
    <property type="component" value="Chromosome"/>
</dbReference>
<comment type="similarity">
    <text evidence="1">Belongs to the mycobacterial PPE family.</text>
</comment>
<name>A0A9N7LT26_9MYCO</name>
<dbReference type="Pfam" id="PF00823">
    <property type="entry name" value="PPE"/>
    <property type="match status" value="1"/>
</dbReference>
<accession>A0A9N7LT26</accession>
<dbReference type="GO" id="GO:0052572">
    <property type="term" value="P:response to host immune response"/>
    <property type="evidence" value="ECO:0007669"/>
    <property type="project" value="TreeGrafter"/>
</dbReference>
<organism evidence="3 4">
    <name type="scientific">Mycobacterium pseudoshottsii</name>
    <dbReference type="NCBI Taxonomy" id="265949"/>
    <lineage>
        <taxon>Bacteria</taxon>
        <taxon>Bacillati</taxon>
        <taxon>Actinomycetota</taxon>
        <taxon>Actinomycetes</taxon>
        <taxon>Mycobacteriales</taxon>
        <taxon>Mycobacteriaceae</taxon>
        <taxon>Mycobacterium</taxon>
        <taxon>Mycobacterium ulcerans group</taxon>
    </lineage>
</organism>
<dbReference type="InterPro" id="IPR000030">
    <property type="entry name" value="PPE_dom"/>
</dbReference>
<evidence type="ECO:0000259" key="2">
    <source>
        <dbReference type="Pfam" id="PF00823"/>
    </source>
</evidence>
<dbReference type="EMBL" id="AP026367">
    <property type="protein sequence ID" value="BDN81374.1"/>
    <property type="molecule type" value="Genomic_DNA"/>
</dbReference>
<proteinExistence type="inferred from homology"/>
<dbReference type="PANTHER" id="PTHR46766">
    <property type="entry name" value="GLUTAMINE-RICH PROTEIN 2"/>
    <property type="match status" value="1"/>
</dbReference>
<reference evidence="3" key="1">
    <citation type="submission" date="2022-06" db="EMBL/GenBank/DDBJ databases">
        <title>Complete genome sequence of Mycobacterium pseudoshottsii NJB1907-Z4.</title>
        <authorList>
            <person name="Komine T."/>
            <person name="Fukano H."/>
            <person name="Wada S."/>
        </authorList>
    </citation>
    <scope>NUCLEOTIDE SEQUENCE</scope>
    <source>
        <strain evidence="3">NJB1907-Z4</strain>
    </source>
</reference>
<protein>
    <recommendedName>
        <fullName evidence="2">PPE domain-containing protein</fullName>
    </recommendedName>
</protein>
<feature type="domain" description="PPE" evidence="2">
    <location>
        <begin position="3"/>
        <end position="163"/>
    </location>
</feature>
<dbReference type="AlphaFoldDB" id="A0A9N7LT26"/>
<evidence type="ECO:0000256" key="1">
    <source>
        <dbReference type="ARBA" id="ARBA00010652"/>
    </source>
</evidence>
<dbReference type="SUPFAM" id="SSF140459">
    <property type="entry name" value="PE/PPE dimer-like"/>
    <property type="match status" value="1"/>
</dbReference>
<gene>
    <name evidence="3" type="ORF">NJB1907Z4_C15890</name>
</gene>
<dbReference type="Gene3D" id="1.20.1260.20">
    <property type="entry name" value="PPE superfamily"/>
    <property type="match status" value="1"/>
</dbReference>
<dbReference type="PANTHER" id="PTHR46766:SF1">
    <property type="entry name" value="GLUTAMINE-RICH PROTEIN 2"/>
    <property type="match status" value="1"/>
</dbReference>
<evidence type="ECO:0000313" key="3">
    <source>
        <dbReference type="EMBL" id="BDN81374.1"/>
    </source>
</evidence>
<evidence type="ECO:0000313" key="4">
    <source>
        <dbReference type="Proteomes" id="UP001058626"/>
    </source>
</evidence>
<sequence length="163" mass="16277">MSFFVLPPEINSQRMFIGAGTAPMLEAAAAWQGLAEELSTAAQSFASVTAGLAGQAWQGSAAMAMASAAAPYAGWLAAAAAQSAGAAGNARAVASMFEAAQAATVLPTSISANRNAFVQLVMSNLFGQNAPAIAAAESIYEEMWAADVAAMSGYYSGVSAVAA</sequence>
<keyword evidence="4" id="KW-1185">Reference proteome</keyword>
<dbReference type="InterPro" id="IPR038332">
    <property type="entry name" value="PPE_sf"/>
</dbReference>